<keyword evidence="3" id="KW-1185">Reference proteome</keyword>
<feature type="compositionally biased region" description="Basic and acidic residues" evidence="1">
    <location>
        <begin position="87"/>
        <end position="105"/>
    </location>
</feature>
<dbReference type="AlphaFoldDB" id="A0AA39JMY6"/>
<sequence length="308" mass="32931">MQRMGEELAGMGTVITDQSFCTYIRQSLPPSYRPVLKMLSVASKMASKPVTSAVLIQEILEAADEMRVEKNIDEGVQNSALAASARAAKDKGKGKGKGKGKDPKDKKKKHCTNCGMDNHVVDDCYREGGGKEGQAPWDQKKKKNGDSANVAGQSSSSEVKSYGFATIIDDENVELIATTDCQAQAKALAASGIPYDGELVDMGASRHFSPARSKMINFVDIKPTPIRTANGSRKAGNQGYPLQHVLLPTQSKMETVISKPRSPTDMSLGSCPKSMDSTAYRAPPAITTANPLQQQPLPLKSASHSSTA</sequence>
<reference evidence="2" key="1">
    <citation type="submission" date="2023-06" db="EMBL/GenBank/DDBJ databases">
        <authorList>
            <consortium name="Lawrence Berkeley National Laboratory"/>
            <person name="Ahrendt S."/>
            <person name="Sahu N."/>
            <person name="Indic B."/>
            <person name="Wong-Bajracharya J."/>
            <person name="Merenyi Z."/>
            <person name="Ke H.-M."/>
            <person name="Monk M."/>
            <person name="Kocsube S."/>
            <person name="Drula E."/>
            <person name="Lipzen A."/>
            <person name="Balint B."/>
            <person name="Henrissat B."/>
            <person name="Andreopoulos B."/>
            <person name="Martin F.M."/>
            <person name="Harder C.B."/>
            <person name="Rigling D."/>
            <person name="Ford K.L."/>
            <person name="Foster G.D."/>
            <person name="Pangilinan J."/>
            <person name="Papanicolaou A."/>
            <person name="Barry K."/>
            <person name="LaButti K."/>
            <person name="Viragh M."/>
            <person name="Koriabine M."/>
            <person name="Yan M."/>
            <person name="Riley R."/>
            <person name="Champramary S."/>
            <person name="Plett K.L."/>
            <person name="Tsai I.J."/>
            <person name="Slot J."/>
            <person name="Sipos G."/>
            <person name="Plett J."/>
            <person name="Nagy L.G."/>
            <person name="Grigoriev I.V."/>
        </authorList>
    </citation>
    <scope>NUCLEOTIDE SEQUENCE</scope>
    <source>
        <strain evidence="2">FPL87.14</strain>
    </source>
</reference>
<accession>A0AA39JMY6</accession>
<proteinExistence type="predicted"/>
<dbReference type="EMBL" id="JAUEPT010000017">
    <property type="protein sequence ID" value="KAK0445242.1"/>
    <property type="molecule type" value="Genomic_DNA"/>
</dbReference>
<feature type="region of interest" description="Disordered" evidence="1">
    <location>
        <begin position="83"/>
        <end position="112"/>
    </location>
</feature>
<feature type="region of interest" description="Disordered" evidence="1">
    <location>
        <begin position="128"/>
        <end position="155"/>
    </location>
</feature>
<protein>
    <recommendedName>
        <fullName evidence="4">CCHC-type domain-containing protein</fullName>
    </recommendedName>
</protein>
<evidence type="ECO:0000313" key="3">
    <source>
        <dbReference type="Proteomes" id="UP001175226"/>
    </source>
</evidence>
<dbReference type="Proteomes" id="UP001175226">
    <property type="component" value="Unassembled WGS sequence"/>
</dbReference>
<feature type="compositionally biased region" description="Polar residues" evidence="1">
    <location>
        <begin position="287"/>
        <end position="308"/>
    </location>
</feature>
<feature type="region of interest" description="Disordered" evidence="1">
    <location>
        <begin position="257"/>
        <end position="308"/>
    </location>
</feature>
<evidence type="ECO:0000256" key="1">
    <source>
        <dbReference type="SAM" id="MobiDB-lite"/>
    </source>
</evidence>
<evidence type="ECO:0008006" key="4">
    <source>
        <dbReference type="Google" id="ProtNLM"/>
    </source>
</evidence>
<name>A0AA39JMY6_9AGAR</name>
<comment type="caution">
    <text evidence="2">The sequence shown here is derived from an EMBL/GenBank/DDBJ whole genome shotgun (WGS) entry which is preliminary data.</text>
</comment>
<evidence type="ECO:0000313" key="2">
    <source>
        <dbReference type="EMBL" id="KAK0445242.1"/>
    </source>
</evidence>
<gene>
    <name evidence="2" type="ORF">EV421DRAFT_1798650</name>
</gene>
<organism evidence="2 3">
    <name type="scientific">Armillaria borealis</name>
    <dbReference type="NCBI Taxonomy" id="47425"/>
    <lineage>
        <taxon>Eukaryota</taxon>
        <taxon>Fungi</taxon>
        <taxon>Dikarya</taxon>
        <taxon>Basidiomycota</taxon>
        <taxon>Agaricomycotina</taxon>
        <taxon>Agaricomycetes</taxon>
        <taxon>Agaricomycetidae</taxon>
        <taxon>Agaricales</taxon>
        <taxon>Marasmiineae</taxon>
        <taxon>Physalacriaceae</taxon>
        <taxon>Armillaria</taxon>
    </lineage>
</organism>
<feature type="compositionally biased region" description="Polar residues" evidence="1">
    <location>
        <begin position="146"/>
        <end position="155"/>
    </location>
</feature>